<dbReference type="GO" id="GO:0008017">
    <property type="term" value="F:microtubule binding"/>
    <property type="evidence" value="ECO:0007669"/>
    <property type="project" value="InterPro"/>
</dbReference>
<evidence type="ECO:0000259" key="3">
    <source>
        <dbReference type="PROSITE" id="PS50245"/>
    </source>
</evidence>
<protein>
    <recommendedName>
        <fullName evidence="3">CAP-Gly domain-containing protein</fullName>
    </recommendedName>
</protein>
<feature type="region of interest" description="Disordered" evidence="2">
    <location>
        <begin position="654"/>
        <end position="675"/>
    </location>
</feature>
<dbReference type="PROSITE" id="PS50245">
    <property type="entry name" value="CAP_GLY_2"/>
    <property type="match status" value="1"/>
</dbReference>
<feature type="compositionally biased region" description="Polar residues" evidence="2">
    <location>
        <begin position="996"/>
        <end position="1008"/>
    </location>
</feature>
<feature type="region of interest" description="Disordered" evidence="2">
    <location>
        <begin position="120"/>
        <end position="146"/>
    </location>
</feature>
<feature type="region of interest" description="Disordered" evidence="2">
    <location>
        <begin position="1"/>
        <end position="33"/>
    </location>
</feature>
<dbReference type="EMBL" id="JAIWYP010000007">
    <property type="protein sequence ID" value="KAH3795276.1"/>
    <property type="molecule type" value="Genomic_DNA"/>
</dbReference>
<evidence type="ECO:0000256" key="1">
    <source>
        <dbReference type="SAM" id="Coils"/>
    </source>
</evidence>
<feature type="compositionally biased region" description="Polar residues" evidence="2">
    <location>
        <begin position="344"/>
        <end position="355"/>
    </location>
</feature>
<feature type="compositionally biased region" description="Polar residues" evidence="2">
    <location>
        <begin position="1"/>
        <end position="14"/>
    </location>
</feature>
<dbReference type="InterPro" id="IPR036859">
    <property type="entry name" value="CAP-Gly_dom_sf"/>
</dbReference>
<feature type="region of interest" description="Disordered" evidence="2">
    <location>
        <begin position="1931"/>
        <end position="1984"/>
    </location>
</feature>
<feature type="compositionally biased region" description="Basic and acidic residues" evidence="2">
    <location>
        <begin position="1180"/>
        <end position="1202"/>
    </location>
</feature>
<reference evidence="4" key="1">
    <citation type="journal article" date="2019" name="bioRxiv">
        <title>The Genome of the Zebra Mussel, Dreissena polymorpha: A Resource for Invasive Species Research.</title>
        <authorList>
            <person name="McCartney M.A."/>
            <person name="Auch B."/>
            <person name="Kono T."/>
            <person name="Mallez S."/>
            <person name="Zhang Y."/>
            <person name="Obille A."/>
            <person name="Becker A."/>
            <person name="Abrahante J.E."/>
            <person name="Garbe J."/>
            <person name="Badalamenti J.P."/>
            <person name="Herman A."/>
            <person name="Mangelson H."/>
            <person name="Liachko I."/>
            <person name="Sullivan S."/>
            <person name="Sone E.D."/>
            <person name="Koren S."/>
            <person name="Silverstein K.A.T."/>
            <person name="Beckman K.B."/>
            <person name="Gohl D.M."/>
        </authorList>
    </citation>
    <scope>NUCLEOTIDE SEQUENCE</scope>
    <source>
        <strain evidence="4">Duluth1</strain>
        <tissue evidence="4">Whole animal</tissue>
    </source>
</reference>
<feature type="domain" description="CAP-Gly" evidence="3">
    <location>
        <begin position="1635"/>
        <end position="1677"/>
    </location>
</feature>
<proteinExistence type="predicted"/>
<reference evidence="4" key="2">
    <citation type="submission" date="2020-11" db="EMBL/GenBank/DDBJ databases">
        <authorList>
            <person name="McCartney M.A."/>
            <person name="Auch B."/>
            <person name="Kono T."/>
            <person name="Mallez S."/>
            <person name="Becker A."/>
            <person name="Gohl D.M."/>
            <person name="Silverstein K.A.T."/>
            <person name="Koren S."/>
            <person name="Bechman K.B."/>
            <person name="Herman A."/>
            <person name="Abrahante J.E."/>
            <person name="Garbe J."/>
        </authorList>
    </citation>
    <scope>NUCLEOTIDE SEQUENCE</scope>
    <source>
        <strain evidence="4">Duluth1</strain>
        <tissue evidence="4">Whole animal</tissue>
    </source>
</reference>
<feature type="compositionally biased region" description="Basic residues" evidence="2">
    <location>
        <begin position="1203"/>
        <end position="1213"/>
    </location>
</feature>
<feature type="compositionally biased region" description="Polar residues" evidence="2">
    <location>
        <begin position="1554"/>
        <end position="1568"/>
    </location>
</feature>
<feature type="compositionally biased region" description="Basic and acidic residues" evidence="2">
    <location>
        <begin position="930"/>
        <end position="969"/>
    </location>
</feature>
<feature type="region of interest" description="Disordered" evidence="2">
    <location>
        <begin position="172"/>
        <end position="478"/>
    </location>
</feature>
<dbReference type="GO" id="GO:0005813">
    <property type="term" value="C:centrosome"/>
    <property type="evidence" value="ECO:0007669"/>
    <property type="project" value="InterPro"/>
</dbReference>
<sequence>MDIDGVSNSRTLNTKDVLKPLRQKNIDLPEPPASNARTFLGDLSIDVNSVTSKFTQALQEKLNTEPRSLSGRFNGLNGEDNYLSDLGRLHDGGARSRAERIQAIKDTAATLQNRLKEEARKIQAQSVTHSDENGASKPSVRWNDADVRTRDREEEFMSRYERVTAANDKFSVFTSNLPGSQPRSVQPEPSGPSPEAIKPSKHTSNRVPDKIDDTITETSTFSEITLTDESDSDDLMGRKIGTGLRKTEYHVGSSKSDLSSKPLNIPPPTQPVVKASNSWESPSVDDYNVFSIYSRRQQERIIRPGREPMSKKKPTVSAVSESDLKAARSHDQSAAPQPKPRGARSTSPGLGSRSQPVEPLRTLSSSERTKSQPRFTADTEEDEETLHEESYTQSFESEEITKHRSISEKNAAALSQKSLPSTLKTASARVSSRKPDRMSPDVESSINEEFSQDEATPRADIAPAIGQAPSDPPRLSPTSLEQKFYSALNDLETMEMSIKQLTTVDRTRAVAMAQQETVSLAQMLKAKQQAHELQMKEIQLKAQAEANESTKQLEDYRKRASESVFTAADEIAKARGEGSTLSETTKKLIESQTEAVKALTDAVKATVPGVDGARAKPRVEKSREHEETESQANYSMDDSLTEDESFFAILPSQSHRKKGKQHHSDNESVTSEASSTRILDHHDFHSLFAGEEGFDKFTEEMVRQFMKEEELRAHHQASLLRLRENALLEKTKAELQWLEQQKQHIRNKGADDAYPQIKKRQRGLKMKLQEQQDEIRRLREENKAAAKERQRKLYEEISKRQAARSKATKVTEGQAGVKGRLARPADVHTEAEFSSYDEGSDADKQRKKSSKSDSEMNTEPKSTARTPRHESVLLERFQKNYLDERNLTQRQSRLMDRRKNAEELLKWKKILDAEEARVYKLEKKALKVWDTKDKDASSKKDPSFRDPSLRDSSVRDPSFRDPSLRDPSLKDPSLSTAITSRHETDKPSSRKDTATTKESTIKTVSAVSVSHDHDTTAVSENITTARDESLYTSIKEDLPTASVEESSRDKHSTLMNDSSNRKNHNRSGSESSVMEEIQSQSSVEDSKRMNDSSDDTMTHSYNNETFEDTTTQTRTTPRSNGKKAGAPKSPLDNLKKQMPGLSSPRSPKSLFSHRSQTKTSESESEDSFSDTKSVSELSDFEGRIRALNEELRKRKTEAEKLKRERKRKKKEHMKNKEETLKKQIEAYDSQIKTLRSELRKEINQEPSTVHTVRPQIKKPQVVSPSAKGPKTTPTKPAQTGLDGSEPESAQVSPVSVEDSKSTPPKTPTTSTSKVSKSLDRISEGSESATSRSERTESSFREKMQSIKDLVSDIDKTEEIEEEVVSEEILEASEASDEKSGIEIDLHSNRDIWEVSVQSRGPEKSEYDYSEDFITEGPNTTQRDKSHLSLRSEQSEIAEDVFSQTRLDTARSTAEISEAISERLPTASASESFVNKLDLNVGKQEKEQSGANEEESDAENERSSIIGSSRPSSGRSERSQFSSVTYTTEHETSESEKSPGLPNEKDFEEEDVSLQEVNTKTAKAYTGTSFDIDDLLGTPEELTPMPSPRDESSRGHSQSSRMSHFFDPLGDFEIGDQVSLTAPSGERTVGTLLFKGNVQFAPGVWAGVELEEPEGRHDGIEDGVRYFMCKARHGLIVPGHDIQQVIPEEIVDEEEEKVDVRASIDSVNTEDGELLKMIMEADKRVQEFGESPLPSPREPAPGKTSKEILAEKAEKITDDLFKRLLTEEVKLMTGNKSGHTGTGKKGPPVAPKPKSRTVPESQITDKANHVDMDLEEFLKSEKEVSDHDQFPDSYVDSERIAPVAVQPVPVPAPVGRTDNDSTSDSMITNFLNEAIGDIFAIRSRKREQAERGELRTQVKEENRESGIFDTEDDDSAAVAMPELDDVLGRTDDKVQQEAPPRPGSPVPGLQSSKDSHKPMLAEESGTFEYDDIWDTPTKAPPPYKDGTLQYKKASEEVSYAVPHEEHEIKNIVSSAVDEFWEQRRYGEPLADLQPSDTFLKSEPQSGTDIVKKSRLVFKKLLFDLTGEVIRSIYQDDEYDSPVAWHKPKQRRNKFYKGSAPPTTVDVLKPVVQQAVVEILGLNGAKKGAEKPKWGIRKKKDLVDSILVQELREEEPDWVNYDDYELAVKMQLTETIFDDLLTDTVQTMNKIFRKKQIIEEKRKSAV</sequence>
<dbReference type="GO" id="GO:0034453">
    <property type="term" value="P:microtubule anchoring"/>
    <property type="evidence" value="ECO:0007669"/>
    <property type="project" value="InterPro"/>
</dbReference>
<feature type="compositionally biased region" description="Basic and acidic residues" evidence="2">
    <location>
        <begin position="1025"/>
        <end position="1038"/>
    </location>
</feature>
<comment type="caution">
    <text evidence="4">The sequence shown here is derived from an EMBL/GenBank/DDBJ whole genome shotgun (WGS) entry which is preliminary data.</text>
</comment>
<feature type="region of interest" description="Disordered" evidence="2">
    <location>
        <begin position="1396"/>
        <end position="1606"/>
    </location>
</feature>
<dbReference type="Pfam" id="PF01302">
    <property type="entry name" value="CAP_GLY"/>
    <property type="match status" value="1"/>
</dbReference>
<feature type="compositionally biased region" description="Polar residues" evidence="2">
    <location>
        <begin position="855"/>
        <end position="865"/>
    </location>
</feature>
<organism evidence="4 5">
    <name type="scientific">Dreissena polymorpha</name>
    <name type="common">Zebra mussel</name>
    <name type="synonym">Mytilus polymorpha</name>
    <dbReference type="NCBI Taxonomy" id="45954"/>
    <lineage>
        <taxon>Eukaryota</taxon>
        <taxon>Metazoa</taxon>
        <taxon>Spiralia</taxon>
        <taxon>Lophotrochozoa</taxon>
        <taxon>Mollusca</taxon>
        <taxon>Bivalvia</taxon>
        <taxon>Autobranchia</taxon>
        <taxon>Heteroconchia</taxon>
        <taxon>Euheterodonta</taxon>
        <taxon>Imparidentia</taxon>
        <taxon>Neoheterodontei</taxon>
        <taxon>Myida</taxon>
        <taxon>Dreissenoidea</taxon>
        <taxon>Dreissenidae</taxon>
        <taxon>Dreissena</taxon>
    </lineage>
</organism>
<feature type="compositionally biased region" description="Polar residues" evidence="2">
    <location>
        <begin position="172"/>
        <end position="184"/>
    </location>
</feature>
<feature type="compositionally biased region" description="Polar residues" evidence="2">
    <location>
        <begin position="413"/>
        <end position="430"/>
    </location>
</feature>
<dbReference type="PANTHER" id="PTHR13958">
    <property type="entry name" value="CENTROSOME-ASSOCIATED PROTEIN 350"/>
    <property type="match status" value="1"/>
</dbReference>
<feature type="compositionally biased region" description="Low complexity" evidence="2">
    <location>
        <begin position="1301"/>
        <end position="1315"/>
    </location>
</feature>
<dbReference type="SMART" id="SM01052">
    <property type="entry name" value="CAP_GLY"/>
    <property type="match status" value="1"/>
</dbReference>
<feature type="compositionally biased region" description="Polar residues" evidence="2">
    <location>
        <begin position="1066"/>
        <end position="1083"/>
    </location>
</feature>
<dbReference type="Proteomes" id="UP000828390">
    <property type="component" value="Unassembled WGS sequence"/>
</dbReference>
<feature type="compositionally biased region" description="Basic and acidic residues" evidence="2">
    <location>
        <begin position="296"/>
        <end position="310"/>
    </location>
</feature>
<feature type="region of interest" description="Disordered" evidence="2">
    <location>
        <begin position="797"/>
        <end position="873"/>
    </location>
</feature>
<dbReference type="InterPro" id="IPR000938">
    <property type="entry name" value="CAP-Gly_domain"/>
</dbReference>
<dbReference type="Gene3D" id="2.30.30.190">
    <property type="entry name" value="CAP Gly-rich-like domain"/>
    <property type="match status" value="1"/>
</dbReference>
<dbReference type="PANTHER" id="PTHR13958:SF3">
    <property type="entry name" value="CAP-GLY DOMAIN-CONTAINING PROTEIN-RELATED"/>
    <property type="match status" value="1"/>
</dbReference>
<feature type="compositionally biased region" description="Polar residues" evidence="2">
    <location>
        <begin position="253"/>
        <end position="262"/>
    </location>
</feature>
<feature type="compositionally biased region" description="Basic and acidic residues" evidence="2">
    <location>
        <begin position="613"/>
        <end position="628"/>
    </location>
</feature>
<feature type="region of interest" description="Disordered" evidence="2">
    <location>
        <begin position="1772"/>
        <end position="1864"/>
    </location>
</feature>
<feature type="compositionally biased region" description="Polar residues" evidence="2">
    <location>
        <begin position="1441"/>
        <end position="1454"/>
    </location>
</feature>
<feature type="coiled-coil region" evidence="1">
    <location>
        <begin position="728"/>
        <end position="795"/>
    </location>
</feature>
<feature type="coiled-coil region" evidence="1">
    <location>
        <begin position="521"/>
        <end position="559"/>
    </location>
</feature>
<feature type="compositionally biased region" description="Basic and acidic residues" evidence="2">
    <location>
        <begin position="1527"/>
        <end position="1536"/>
    </location>
</feature>
<feature type="region of interest" description="Disordered" evidence="2">
    <location>
        <begin position="930"/>
        <end position="1222"/>
    </location>
</feature>
<keyword evidence="5" id="KW-1185">Reference proteome</keyword>
<dbReference type="SUPFAM" id="SSF74924">
    <property type="entry name" value="Cap-Gly domain"/>
    <property type="match status" value="1"/>
</dbReference>
<dbReference type="InterPro" id="IPR028750">
    <property type="entry name" value="CEP350/CC187"/>
</dbReference>
<gene>
    <name evidence="4" type="ORF">DPMN_148825</name>
</gene>
<feature type="compositionally biased region" description="Basic and acidic residues" evidence="2">
    <location>
        <begin position="322"/>
        <end position="331"/>
    </location>
</feature>
<feature type="compositionally biased region" description="Basic and acidic residues" evidence="2">
    <location>
        <begin position="980"/>
        <end position="995"/>
    </location>
</feature>
<evidence type="ECO:0000256" key="2">
    <source>
        <dbReference type="SAM" id="MobiDB-lite"/>
    </source>
</evidence>
<feature type="compositionally biased region" description="Basic and acidic residues" evidence="2">
    <location>
        <begin position="1331"/>
        <end position="1356"/>
    </location>
</feature>
<feature type="compositionally biased region" description="Low complexity" evidence="2">
    <location>
        <begin position="216"/>
        <end position="225"/>
    </location>
</feature>
<keyword evidence="1" id="KW-0175">Coiled coil</keyword>
<feature type="region of interest" description="Disordered" evidence="2">
    <location>
        <begin position="1238"/>
        <end position="1382"/>
    </location>
</feature>
<feature type="region of interest" description="Disordered" evidence="2">
    <location>
        <begin position="609"/>
        <end position="637"/>
    </location>
</feature>
<accession>A0A9D4J0L1</accession>
<feature type="compositionally biased region" description="Low complexity" evidence="2">
    <location>
        <begin position="1502"/>
        <end position="1526"/>
    </location>
</feature>
<name>A0A9D4J0L1_DREPO</name>
<feature type="compositionally biased region" description="Acidic residues" evidence="2">
    <location>
        <begin position="1357"/>
        <end position="1374"/>
    </location>
</feature>
<feature type="compositionally biased region" description="Basic and acidic residues" evidence="2">
    <location>
        <begin position="1805"/>
        <end position="1829"/>
    </location>
</feature>
<evidence type="ECO:0000313" key="5">
    <source>
        <dbReference type="Proteomes" id="UP000828390"/>
    </source>
</evidence>
<evidence type="ECO:0000313" key="4">
    <source>
        <dbReference type="EMBL" id="KAH3795276.1"/>
    </source>
</evidence>
<feature type="compositionally biased region" description="Basic and acidic residues" evidence="2">
    <location>
        <begin position="16"/>
        <end position="27"/>
    </location>
</feature>